<gene>
    <name evidence="5" type="ORF">FEI13_17770</name>
</gene>
<keyword evidence="5" id="KW-0540">Nuclease</keyword>
<protein>
    <submittedName>
        <fullName evidence="5">Restriction endonuclease subunit S</fullName>
    </submittedName>
</protein>
<evidence type="ECO:0000259" key="4">
    <source>
        <dbReference type="Pfam" id="PF01420"/>
    </source>
</evidence>
<comment type="caution">
    <text evidence="5">The sequence shown here is derived from an EMBL/GenBank/DDBJ whole genome shotgun (WGS) entry which is preliminary data.</text>
</comment>
<dbReference type="GO" id="GO:0003677">
    <property type="term" value="F:DNA binding"/>
    <property type="evidence" value="ECO:0007669"/>
    <property type="project" value="UniProtKB-KW"/>
</dbReference>
<organism evidence="5 6">
    <name type="scientific">Halomonas urmiana</name>
    <dbReference type="NCBI Taxonomy" id="490901"/>
    <lineage>
        <taxon>Bacteria</taxon>
        <taxon>Pseudomonadati</taxon>
        <taxon>Pseudomonadota</taxon>
        <taxon>Gammaproteobacteria</taxon>
        <taxon>Oceanospirillales</taxon>
        <taxon>Halomonadaceae</taxon>
        <taxon>Halomonas</taxon>
    </lineage>
</organism>
<dbReference type="Proteomes" id="UP000306973">
    <property type="component" value="Unassembled WGS sequence"/>
</dbReference>
<dbReference type="CDD" id="cd16961">
    <property type="entry name" value="RMtype1_S_TRD-CR_like"/>
    <property type="match status" value="1"/>
</dbReference>
<dbReference type="SUPFAM" id="SSF116734">
    <property type="entry name" value="DNA methylase specificity domain"/>
    <property type="match status" value="1"/>
</dbReference>
<keyword evidence="3" id="KW-0238">DNA-binding</keyword>
<accession>A0A5R8M8I3</accession>
<dbReference type="EMBL" id="VBUI01000040">
    <property type="protein sequence ID" value="TLF45883.1"/>
    <property type="molecule type" value="Genomic_DNA"/>
</dbReference>
<keyword evidence="5" id="KW-0378">Hydrolase</keyword>
<keyword evidence="2" id="KW-0680">Restriction system</keyword>
<dbReference type="RefSeq" id="WP_138182843.1">
    <property type="nucleotide sequence ID" value="NZ_VBUI01000040.1"/>
</dbReference>
<evidence type="ECO:0000256" key="2">
    <source>
        <dbReference type="ARBA" id="ARBA00022747"/>
    </source>
</evidence>
<dbReference type="PANTHER" id="PTHR43140">
    <property type="entry name" value="TYPE-1 RESTRICTION ENZYME ECOKI SPECIFICITY PROTEIN"/>
    <property type="match status" value="1"/>
</dbReference>
<dbReference type="Gene3D" id="3.90.220.20">
    <property type="entry name" value="DNA methylase specificity domains"/>
    <property type="match status" value="1"/>
</dbReference>
<evidence type="ECO:0000313" key="6">
    <source>
        <dbReference type="Proteomes" id="UP000306973"/>
    </source>
</evidence>
<dbReference type="PANTHER" id="PTHR43140:SF1">
    <property type="entry name" value="TYPE I RESTRICTION ENZYME ECOKI SPECIFICITY SUBUNIT"/>
    <property type="match status" value="1"/>
</dbReference>
<name>A0A5R8M8I3_9GAMM</name>
<keyword evidence="5" id="KW-0255">Endonuclease</keyword>
<comment type="similarity">
    <text evidence="1">Belongs to the type-I restriction system S methylase family.</text>
</comment>
<dbReference type="GO" id="GO:0009307">
    <property type="term" value="P:DNA restriction-modification system"/>
    <property type="evidence" value="ECO:0007669"/>
    <property type="project" value="UniProtKB-KW"/>
</dbReference>
<evidence type="ECO:0000313" key="5">
    <source>
        <dbReference type="EMBL" id="TLF45883.1"/>
    </source>
</evidence>
<feature type="non-terminal residue" evidence="5">
    <location>
        <position position="203"/>
    </location>
</feature>
<sequence>MREGWKELKVGDVVEKIETIDPKKSPKAEFSYIDVSSVSRKFLKVTESSKVMGRDAPSRARRVVKSGDVIFATIRPGLKRVAEVPQDLDGAVCSTGFFVARGCHGINGRFLFYWFLSDGFSLPILRLQRGAAYPAVSDSDVRRQTVLVPPPPEQKRIVAILDEVFEGIDTVVANTEKKVLRRFMWIWPDRAGGPRGCQSGRSS</sequence>
<dbReference type="GO" id="GO:0004519">
    <property type="term" value="F:endonuclease activity"/>
    <property type="evidence" value="ECO:0007669"/>
    <property type="project" value="UniProtKB-KW"/>
</dbReference>
<dbReference type="Pfam" id="PF01420">
    <property type="entry name" value="Methylase_S"/>
    <property type="match status" value="1"/>
</dbReference>
<dbReference type="AlphaFoldDB" id="A0A5R8M8I3"/>
<proteinExistence type="inferred from homology"/>
<reference evidence="5 6" key="1">
    <citation type="journal article" date="2007" name="Int. J. Syst. Evol. Microbiol.">
        <title>Halomonas saccharevitans sp. nov., Halomonas arcis sp. nov. and Halomonas subterranea sp. nov., halophilic bacteria isolated from hypersaline environments of China.</title>
        <authorList>
            <person name="Xu X.W."/>
            <person name="Wu Y.H."/>
            <person name="Zhou Z."/>
            <person name="Wang C.S."/>
            <person name="Zhou Y.G."/>
            <person name="Zhang H.B."/>
            <person name="Wang Y."/>
            <person name="Wu M."/>
        </authorList>
    </citation>
    <scope>NUCLEOTIDE SEQUENCE [LARGE SCALE GENOMIC DNA]</scope>
    <source>
        <strain evidence="5 6">TBZ3</strain>
    </source>
</reference>
<evidence type="ECO:0000256" key="1">
    <source>
        <dbReference type="ARBA" id="ARBA00010923"/>
    </source>
</evidence>
<feature type="domain" description="Type I restriction modification DNA specificity" evidence="4">
    <location>
        <begin position="3"/>
        <end position="169"/>
    </location>
</feature>
<dbReference type="InterPro" id="IPR000055">
    <property type="entry name" value="Restrct_endonuc_typeI_TRD"/>
</dbReference>
<keyword evidence="6" id="KW-1185">Reference proteome</keyword>
<dbReference type="InterPro" id="IPR051212">
    <property type="entry name" value="Type-I_RE_S_subunit"/>
</dbReference>
<dbReference type="InterPro" id="IPR044946">
    <property type="entry name" value="Restrct_endonuc_typeI_TRD_sf"/>
</dbReference>
<evidence type="ECO:0000256" key="3">
    <source>
        <dbReference type="ARBA" id="ARBA00023125"/>
    </source>
</evidence>